<feature type="domain" description="Thioester reductase (TE)" evidence="11">
    <location>
        <begin position="18"/>
        <end position="288"/>
    </location>
</feature>
<keyword evidence="9" id="KW-0521">NADP</keyword>
<dbReference type="InterPro" id="IPR026055">
    <property type="entry name" value="FAR"/>
</dbReference>
<feature type="transmembrane region" description="Helical" evidence="9">
    <location>
        <begin position="469"/>
        <end position="486"/>
    </location>
</feature>
<dbReference type="EMBL" id="JBJQND010000017">
    <property type="protein sequence ID" value="KAL3842113.1"/>
    <property type="molecule type" value="Genomic_DNA"/>
</dbReference>
<gene>
    <name evidence="12" type="ORF">ACJMK2_020165</name>
</gene>
<dbReference type="InterPro" id="IPR036291">
    <property type="entry name" value="NAD(P)-bd_dom_sf"/>
</dbReference>
<protein>
    <recommendedName>
        <fullName evidence="9">Fatty acyl-CoA reductase</fullName>
        <ecNumber evidence="9">1.2.1.84</ecNumber>
    </recommendedName>
</protein>
<keyword evidence="7 9" id="KW-0472">Membrane</keyword>
<evidence type="ECO:0000256" key="3">
    <source>
        <dbReference type="ARBA" id="ARBA00022516"/>
    </source>
</evidence>
<dbReference type="InterPro" id="IPR013120">
    <property type="entry name" value="FAR_NAD-bd"/>
</dbReference>
<keyword evidence="13" id="KW-1185">Reference proteome</keyword>
<evidence type="ECO:0000256" key="7">
    <source>
        <dbReference type="ARBA" id="ARBA00023136"/>
    </source>
</evidence>
<evidence type="ECO:0000256" key="8">
    <source>
        <dbReference type="ARBA" id="ARBA00052530"/>
    </source>
</evidence>
<organism evidence="12 13">
    <name type="scientific">Sinanodonta woodiana</name>
    <name type="common">Chinese pond mussel</name>
    <name type="synonym">Anodonta woodiana</name>
    <dbReference type="NCBI Taxonomy" id="1069815"/>
    <lineage>
        <taxon>Eukaryota</taxon>
        <taxon>Metazoa</taxon>
        <taxon>Spiralia</taxon>
        <taxon>Lophotrochozoa</taxon>
        <taxon>Mollusca</taxon>
        <taxon>Bivalvia</taxon>
        <taxon>Autobranchia</taxon>
        <taxon>Heteroconchia</taxon>
        <taxon>Palaeoheterodonta</taxon>
        <taxon>Unionida</taxon>
        <taxon>Unionoidea</taxon>
        <taxon>Unionidae</taxon>
        <taxon>Unioninae</taxon>
        <taxon>Sinanodonta</taxon>
    </lineage>
</organism>
<dbReference type="PANTHER" id="PTHR11011:SF116">
    <property type="entry name" value="FATTY ACYL-COA REDUCTASE CG5065-RELATED"/>
    <property type="match status" value="1"/>
</dbReference>
<evidence type="ECO:0000256" key="6">
    <source>
        <dbReference type="ARBA" id="ARBA00023098"/>
    </source>
</evidence>
<feature type="domain" description="Fatty acyl-CoA reductase C-terminal" evidence="10">
    <location>
        <begin position="360"/>
        <end position="451"/>
    </location>
</feature>
<comment type="catalytic activity">
    <reaction evidence="8 9">
        <text>a long-chain fatty acyl-CoA + 2 NADPH + 2 H(+) = a long-chain primary fatty alcohol + 2 NADP(+) + CoA</text>
        <dbReference type="Rhea" id="RHEA:52716"/>
        <dbReference type="ChEBI" id="CHEBI:15378"/>
        <dbReference type="ChEBI" id="CHEBI:57287"/>
        <dbReference type="ChEBI" id="CHEBI:57783"/>
        <dbReference type="ChEBI" id="CHEBI:58349"/>
        <dbReference type="ChEBI" id="CHEBI:77396"/>
        <dbReference type="ChEBI" id="CHEBI:83139"/>
        <dbReference type="EC" id="1.2.1.84"/>
    </reaction>
</comment>
<keyword evidence="5 9" id="KW-1133">Transmembrane helix</keyword>
<dbReference type="Gene3D" id="3.40.50.720">
    <property type="entry name" value="NAD(P)-binding Rossmann-like Domain"/>
    <property type="match status" value="1"/>
</dbReference>
<accession>A0ABD3U0S5</accession>
<keyword evidence="6 9" id="KW-0443">Lipid metabolism</keyword>
<dbReference type="FunFam" id="3.40.50.720:FF:000143">
    <property type="entry name" value="Fatty acyl-CoA reductase"/>
    <property type="match status" value="1"/>
</dbReference>
<keyword evidence="4 9" id="KW-0812">Transmembrane</keyword>
<proteinExistence type="inferred from homology"/>
<dbReference type="AlphaFoldDB" id="A0ABD3U0S5"/>
<dbReference type="Pfam" id="PF03015">
    <property type="entry name" value="Sterile"/>
    <property type="match status" value="1"/>
</dbReference>
<dbReference type="GO" id="GO:1901568">
    <property type="term" value="P:fatty acid derivative metabolic process"/>
    <property type="evidence" value="ECO:0007669"/>
    <property type="project" value="UniProtKB-ARBA"/>
</dbReference>
<comment type="subcellular location">
    <subcellularLocation>
        <location evidence="1">Membrane</location>
        <topology evidence="1">Multi-pass membrane protein</topology>
    </subcellularLocation>
</comment>
<dbReference type="GO" id="GO:0016020">
    <property type="term" value="C:membrane"/>
    <property type="evidence" value="ECO:0007669"/>
    <property type="project" value="UniProtKB-SubCell"/>
</dbReference>
<evidence type="ECO:0000256" key="9">
    <source>
        <dbReference type="RuleBase" id="RU363097"/>
    </source>
</evidence>
<dbReference type="Proteomes" id="UP001634394">
    <property type="component" value="Unassembled WGS sequence"/>
</dbReference>
<dbReference type="PANTHER" id="PTHR11011">
    <property type="entry name" value="MALE STERILITY PROTEIN 2-RELATED"/>
    <property type="match status" value="1"/>
</dbReference>
<evidence type="ECO:0000259" key="11">
    <source>
        <dbReference type="Pfam" id="PF07993"/>
    </source>
</evidence>
<evidence type="ECO:0000256" key="2">
    <source>
        <dbReference type="ARBA" id="ARBA00005928"/>
    </source>
</evidence>
<evidence type="ECO:0000313" key="12">
    <source>
        <dbReference type="EMBL" id="KAL3842113.1"/>
    </source>
</evidence>
<dbReference type="EC" id="1.2.1.84" evidence="9"/>
<keyword evidence="9" id="KW-0560">Oxidoreductase</keyword>
<dbReference type="SUPFAM" id="SSF51735">
    <property type="entry name" value="NAD(P)-binding Rossmann-fold domains"/>
    <property type="match status" value="1"/>
</dbReference>
<evidence type="ECO:0000256" key="5">
    <source>
        <dbReference type="ARBA" id="ARBA00022989"/>
    </source>
</evidence>
<reference evidence="12 13" key="1">
    <citation type="submission" date="2024-11" db="EMBL/GenBank/DDBJ databases">
        <title>Chromosome-level genome assembly of the freshwater bivalve Anodonta woodiana.</title>
        <authorList>
            <person name="Chen X."/>
        </authorList>
    </citation>
    <scope>NUCLEOTIDE SEQUENCE [LARGE SCALE GENOMIC DNA]</scope>
    <source>
        <strain evidence="12">MN2024</strain>
        <tissue evidence="12">Gills</tissue>
    </source>
</reference>
<evidence type="ECO:0000259" key="10">
    <source>
        <dbReference type="Pfam" id="PF03015"/>
    </source>
</evidence>
<keyword evidence="3 9" id="KW-0444">Lipid biosynthesis</keyword>
<comment type="similarity">
    <text evidence="2 9">Belongs to the fatty acyl-CoA reductase family.</text>
</comment>
<name>A0ABD3U0S5_SINWO</name>
<dbReference type="Pfam" id="PF07993">
    <property type="entry name" value="NAD_binding_4"/>
    <property type="match status" value="1"/>
</dbReference>
<dbReference type="GO" id="GO:0102965">
    <property type="term" value="F:alcohol-forming long-chain fatty acyl-CoA reductase activity"/>
    <property type="evidence" value="ECO:0007669"/>
    <property type="project" value="UniProtKB-EC"/>
</dbReference>
<dbReference type="CDD" id="cd09071">
    <property type="entry name" value="FAR_C"/>
    <property type="match status" value="1"/>
</dbReference>
<evidence type="ECO:0000313" key="13">
    <source>
        <dbReference type="Proteomes" id="UP001634394"/>
    </source>
</evidence>
<dbReference type="CDD" id="cd05236">
    <property type="entry name" value="FAR-N_SDR_e"/>
    <property type="match status" value="1"/>
</dbReference>
<evidence type="ECO:0000256" key="1">
    <source>
        <dbReference type="ARBA" id="ARBA00004141"/>
    </source>
</evidence>
<comment type="function">
    <text evidence="9">Catalyzes the reduction of fatty acyl-CoA to fatty alcohols.</text>
</comment>
<evidence type="ECO:0000256" key="4">
    <source>
        <dbReference type="ARBA" id="ARBA00022692"/>
    </source>
</evidence>
<comment type="caution">
    <text evidence="12">The sequence shown here is derived from an EMBL/GenBank/DDBJ whole genome shotgun (WGS) entry which is preliminary data.</text>
</comment>
<sequence length="517" mass="59290">MASILSIPEFFEGRSIFITGATGFLGKVLVEKLLRSCPHVKAIYLLIRPKQGKEVQHRLDELFAFKLFDKLIEANPNYKSKVFAVEGDIVKDGLGIGQVEEKLLLDEVSVVFHSAATIRFDESMKLSVEMNITGVKKLLDLCKKMKKLEALVHISTAYANCDREQIGEEIYEPPIHPNRLMSAVEWMDTESLDDLTPKMIGNRPNTYTYTKSVGECLLKEEAGGLPVAVIRPSIVGATYREPFRGWVDNFNGPSGVFAAIGSGLLRSMKGDFDATADIIPVDFVCNLIIAAAWFTATHKSSDIKIYNCTTGQLNRFTWGQMERLSYEFMMKNPLNKVARIPNPRLTKSLLLHELKVLYDHMLPAYLMDFFLWIMGRKTMYVRLQDKIQKSVRSLDYFTSRQWEFSNNNMLMLQSQLSEEDKKEFLFDVKLIDWRMYMEWYCLGTKQYVLKEELSQLPNARKSLARLKKINFLMNTIIVIIIWRLLIHRSVIIRTLWNSVLGTALHVVKRIPSIAKSS</sequence>
<dbReference type="InterPro" id="IPR033640">
    <property type="entry name" value="FAR_C"/>
</dbReference>